<dbReference type="OrthoDB" id="9808310at2"/>
<comment type="caution">
    <text evidence="1">The sequence shown here is derived from an EMBL/GenBank/DDBJ whole genome shotgun (WGS) entry which is preliminary data.</text>
</comment>
<evidence type="ECO:0000313" key="1">
    <source>
        <dbReference type="EMBL" id="GAC13490.1"/>
    </source>
</evidence>
<dbReference type="STRING" id="1127673.GLIP_0845"/>
<evidence type="ECO:0008006" key="3">
    <source>
        <dbReference type="Google" id="ProtNLM"/>
    </source>
</evidence>
<organism evidence="1 2">
    <name type="scientific">Aliiglaciecola lipolytica E3</name>
    <dbReference type="NCBI Taxonomy" id="1127673"/>
    <lineage>
        <taxon>Bacteria</taxon>
        <taxon>Pseudomonadati</taxon>
        <taxon>Pseudomonadota</taxon>
        <taxon>Gammaproteobacteria</taxon>
        <taxon>Alteromonadales</taxon>
        <taxon>Alteromonadaceae</taxon>
        <taxon>Aliiglaciecola</taxon>
    </lineage>
</organism>
<name>K6YQ79_9ALTE</name>
<protein>
    <recommendedName>
        <fullName evidence="3">Carboxymuconolactone decarboxylase</fullName>
    </recommendedName>
</protein>
<dbReference type="EMBL" id="BAEN01000021">
    <property type="protein sequence ID" value="GAC13490.1"/>
    <property type="molecule type" value="Genomic_DNA"/>
</dbReference>
<reference evidence="1 2" key="1">
    <citation type="journal article" date="2017" name="Antonie Van Leeuwenhoek">
        <title>Rhizobium rhizosphaerae sp. nov., a novel species isolated from rice rhizosphere.</title>
        <authorList>
            <person name="Zhao J.J."/>
            <person name="Zhang J."/>
            <person name="Zhang R.J."/>
            <person name="Zhang C.W."/>
            <person name="Yin H.Q."/>
            <person name="Zhang X.X."/>
        </authorList>
    </citation>
    <scope>NUCLEOTIDE SEQUENCE [LARGE SCALE GENOMIC DNA]</scope>
    <source>
        <strain evidence="1 2">E3</strain>
    </source>
</reference>
<dbReference type="eggNOG" id="COG2128">
    <property type="taxonomic scope" value="Bacteria"/>
</dbReference>
<dbReference type="SUPFAM" id="SSF69118">
    <property type="entry name" value="AhpD-like"/>
    <property type="match status" value="1"/>
</dbReference>
<evidence type="ECO:0000313" key="2">
    <source>
        <dbReference type="Proteomes" id="UP000006334"/>
    </source>
</evidence>
<accession>K6YQ79</accession>
<proteinExistence type="predicted"/>
<sequence>MTTLTIHSIETAPQESKPQLEKSVEAFGMLPNLHGVLASSPNTLEGYRQLHELFSNSSFNAEELTVVWQAINVEHECHYCVPAHTGIAHSMKVDSSLIDALRNEQSMPNEKLQALYDTTLILVRNRGHISQQELDNFYSAGYGEQQVLEIILGLAQKVISNYTNHIANTPVDKPFEKFAWNKAK</sequence>
<dbReference type="PANTHER" id="PTHR35446">
    <property type="entry name" value="SI:CH211-175M2.5"/>
    <property type="match status" value="1"/>
</dbReference>
<dbReference type="AlphaFoldDB" id="K6YQ79"/>
<dbReference type="InterPro" id="IPR029032">
    <property type="entry name" value="AhpD-like"/>
</dbReference>
<gene>
    <name evidence="1" type="ORF">GLIP_0845</name>
</gene>
<keyword evidence="2" id="KW-1185">Reference proteome</keyword>
<dbReference type="PANTHER" id="PTHR35446:SF3">
    <property type="entry name" value="CMD DOMAIN-CONTAINING PROTEIN"/>
    <property type="match status" value="1"/>
</dbReference>
<dbReference type="Proteomes" id="UP000006334">
    <property type="component" value="Unassembled WGS sequence"/>
</dbReference>
<dbReference type="Gene3D" id="1.20.1290.10">
    <property type="entry name" value="AhpD-like"/>
    <property type="match status" value="1"/>
</dbReference>
<dbReference type="RefSeq" id="WP_008843307.1">
    <property type="nucleotide sequence ID" value="NZ_BAEN01000021.1"/>
</dbReference>